<evidence type="ECO:0000313" key="5">
    <source>
        <dbReference type="EMBL" id="KAK9277757.1"/>
    </source>
</evidence>
<feature type="repeat" description="PPR" evidence="3">
    <location>
        <begin position="251"/>
        <end position="285"/>
    </location>
</feature>
<dbReference type="Proteomes" id="UP001415857">
    <property type="component" value="Unassembled WGS sequence"/>
</dbReference>
<reference evidence="5 6" key="1">
    <citation type="journal article" date="2024" name="Plant J.">
        <title>Genome sequences and population genomics reveal climatic adaptation and genomic divergence between two closely related sweetgum species.</title>
        <authorList>
            <person name="Xu W.Q."/>
            <person name="Ren C.Q."/>
            <person name="Zhang X.Y."/>
            <person name="Comes H.P."/>
            <person name="Liu X.H."/>
            <person name="Li Y.G."/>
            <person name="Kettle C.J."/>
            <person name="Jalonen R."/>
            <person name="Gaisberger H."/>
            <person name="Ma Y.Z."/>
            <person name="Qiu Y.X."/>
        </authorList>
    </citation>
    <scope>NUCLEOTIDE SEQUENCE [LARGE SCALE GENOMIC DNA]</scope>
    <source>
        <strain evidence="5">Hangzhou</strain>
    </source>
</reference>
<dbReference type="GO" id="GO:0009451">
    <property type="term" value="P:RNA modification"/>
    <property type="evidence" value="ECO:0007669"/>
    <property type="project" value="InterPro"/>
</dbReference>
<evidence type="ECO:0000256" key="3">
    <source>
        <dbReference type="PROSITE-ProRule" id="PRU00708"/>
    </source>
</evidence>
<keyword evidence="2" id="KW-0677">Repeat</keyword>
<dbReference type="FunFam" id="1.25.40.10:FF:000427">
    <property type="entry name" value="Pentatricopeptide repeat-containing protein chloroplastic"/>
    <property type="match status" value="1"/>
</dbReference>
<comment type="caution">
    <text evidence="5">The sequence shown here is derived from an EMBL/GenBank/DDBJ whole genome shotgun (WGS) entry which is preliminary data.</text>
</comment>
<dbReference type="PANTHER" id="PTHR47926">
    <property type="entry name" value="PENTATRICOPEPTIDE REPEAT-CONTAINING PROTEIN"/>
    <property type="match status" value="1"/>
</dbReference>
<dbReference type="PANTHER" id="PTHR47926:SF507">
    <property type="entry name" value="DYW DOMAIN-CONTAINING PROTEIN"/>
    <property type="match status" value="1"/>
</dbReference>
<accession>A0AAP0RIE2</accession>
<evidence type="ECO:0000313" key="6">
    <source>
        <dbReference type="Proteomes" id="UP001415857"/>
    </source>
</evidence>
<dbReference type="PROSITE" id="PS51375">
    <property type="entry name" value="PPR"/>
    <property type="match status" value="3"/>
</dbReference>
<evidence type="ECO:0000256" key="1">
    <source>
        <dbReference type="ARBA" id="ARBA00006643"/>
    </source>
</evidence>
<dbReference type="InterPro" id="IPR046848">
    <property type="entry name" value="E_motif"/>
</dbReference>
<comment type="similarity">
    <text evidence="1">Belongs to the PPR family. PCMP-H subfamily.</text>
</comment>
<feature type="repeat" description="PPR" evidence="3">
    <location>
        <begin position="52"/>
        <end position="85"/>
    </location>
</feature>
<dbReference type="InterPro" id="IPR002885">
    <property type="entry name" value="PPR_rpt"/>
</dbReference>
<name>A0AAP0RIE2_LIQFO</name>
<dbReference type="Gene3D" id="1.25.40.10">
    <property type="entry name" value="Tetratricopeptide repeat domain"/>
    <property type="match status" value="3"/>
</dbReference>
<keyword evidence="6" id="KW-1185">Reference proteome</keyword>
<dbReference type="AlphaFoldDB" id="A0AAP0RIE2"/>
<feature type="repeat" description="PPR" evidence="3">
    <location>
        <begin position="149"/>
        <end position="184"/>
    </location>
</feature>
<evidence type="ECO:0000259" key="4">
    <source>
        <dbReference type="Pfam" id="PF14432"/>
    </source>
</evidence>
<dbReference type="Pfam" id="PF20431">
    <property type="entry name" value="E_motif"/>
    <property type="match status" value="1"/>
</dbReference>
<protein>
    <recommendedName>
        <fullName evidence="4">DYW domain-containing protein</fullName>
    </recommendedName>
</protein>
<dbReference type="InterPro" id="IPR046960">
    <property type="entry name" value="PPR_At4g14850-like_plant"/>
</dbReference>
<dbReference type="GO" id="GO:0008270">
    <property type="term" value="F:zinc ion binding"/>
    <property type="evidence" value="ECO:0007669"/>
    <property type="project" value="InterPro"/>
</dbReference>
<dbReference type="GO" id="GO:0003723">
    <property type="term" value="F:RNA binding"/>
    <property type="evidence" value="ECO:0007669"/>
    <property type="project" value="InterPro"/>
</dbReference>
<dbReference type="Pfam" id="PF01535">
    <property type="entry name" value="PPR"/>
    <property type="match status" value="3"/>
</dbReference>
<organism evidence="5 6">
    <name type="scientific">Liquidambar formosana</name>
    <name type="common">Formosan gum</name>
    <dbReference type="NCBI Taxonomy" id="63359"/>
    <lineage>
        <taxon>Eukaryota</taxon>
        <taxon>Viridiplantae</taxon>
        <taxon>Streptophyta</taxon>
        <taxon>Embryophyta</taxon>
        <taxon>Tracheophyta</taxon>
        <taxon>Spermatophyta</taxon>
        <taxon>Magnoliopsida</taxon>
        <taxon>eudicotyledons</taxon>
        <taxon>Gunneridae</taxon>
        <taxon>Pentapetalae</taxon>
        <taxon>Saxifragales</taxon>
        <taxon>Altingiaceae</taxon>
        <taxon>Liquidambar</taxon>
    </lineage>
</organism>
<dbReference type="FunFam" id="1.25.40.10:FF:001093">
    <property type="entry name" value="Pentatricopeptide repeat-containing protein At2g34400"/>
    <property type="match status" value="1"/>
</dbReference>
<dbReference type="EMBL" id="JBBPBK010000010">
    <property type="protein sequence ID" value="KAK9277757.1"/>
    <property type="molecule type" value="Genomic_DNA"/>
</dbReference>
<dbReference type="NCBIfam" id="TIGR00756">
    <property type="entry name" value="PPR"/>
    <property type="match status" value="2"/>
</dbReference>
<dbReference type="Pfam" id="PF13041">
    <property type="entry name" value="PPR_2"/>
    <property type="match status" value="2"/>
</dbReference>
<proteinExistence type="inferred from homology"/>
<evidence type="ECO:0000256" key="2">
    <source>
        <dbReference type="ARBA" id="ARBA00022737"/>
    </source>
</evidence>
<feature type="domain" description="DYW" evidence="4">
    <location>
        <begin position="466"/>
        <end position="558"/>
    </location>
</feature>
<dbReference type="Pfam" id="PF14432">
    <property type="entry name" value="DYW_deaminase"/>
    <property type="match status" value="1"/>
</dbReference>
<gene>
    <name evidence="5" type="ORF">L1049_007304</name>
</gene>
<sequence length="558" mass="63541">MNHAYKLHTRLLKTGNHNDPLSFRQLLLSCAASAPESLSYARSIFHRIPSPDTFAWNTIIRAHAHASPSRALALFSKMRSNGVPPDHFTFPFVLTASSRLHIGQHLHSLLLKLGFHSDIFVQNALINLYGSCGFVELAFNVFDEITHRDAVSWSSMISCFANNHFGHEALALFRKMQLVENIRPDEVTMLSVISAVSSLGTLELGWWVHFFIRRSGLNLNVSLGTALVDMYSRCGSIDESIRVFDEMPTRNVLTWTALINGLAVHGRCREALRMFYEMKNFGLTPDCKTFIGVLVACSHGGLVDDGRQVFESIRNVYGIEPMLEHYGCMVDLLGRAGLVYEAYEFVMRMPIMPNSIVWRTLLGACVNHNQVELAEQVKHRIFELDPYHDGDYVLLSNAYGGVGRWVDRAGVRNSMRVKRINKKPGYSLINVDQEIHEFVAGDNFHPQADVIREFLVSIVDSMRAEGYAPDTSNVLFDVEEEEKEHSLGFHSEKLAVAFALLNFEDKRTIRIMKNLRICLDCHCFMKQVSNMFDKEIIVRDRNRFHHFRKGSCSCQDFW</sequence>
<dbReference type="InterPro" id="IPR011990">
    <property type="entry name" value="TPR-like_helical_dom_sf"/>
</dbReference>
<dbReference type="InterPro" id="IPR032867">
    <property type="entry name" value="DYW_dom"/>
</dbReference>